<dbReference type="InterPro" id="IPR035427">
    <property type="entry name" value="Tim10-like_dom_sf"/>
</dbReference>
<keyword evidence="1" id="KW-0999">Mitochondrion inner membrane</keyword>
<gene>
    <name evidence="3" type="ORF">WJX73_003197</name>
</gene>
<keyword evidence="4" id="KW-1185">Reference proteome</keyword>
<comment type="subcellular location">
    <subcellularLocation>
        <location evidence="1">Mitochondrion inner membrane</location>
        <topology evidence="1">Peripheral membrane protein</topology>
        <orientation evidence="1">Intermembrane side</orientation>
    </subcellularLocation>
</comment>
<protein>
    <recommendedName>
        <fullName evidence="1">Mitochondrial import inner membrane translocase subunit</fullName>
    </recommendedName>
</protein>
<evidence type="ECO:0000256" key="1">
    <source>
        <dbReference type="RuleBase" id="RU367043"/>
    </source>
</evidence>
<dbReference type="GO" id="GO:0005743">
    <property type="term" value="C:mitochondrial inner membrane"/>
    <property type="evidence" value="ECO:0007669"/>
    <property type="project" value="UniProtKB-SubCell"/>
</dbReference>
<organism evidence="3 4">
    <name type="scientific">Symbiochloris irregularis</name>
    <dbReference type="NCBI Taxonomy" id="706552"/>
    <lineage>
        <taxon>Eukaryota</taxon>
        <taxon>Viridiplantae</taxon>
        <taxon>Chlorophyta</taxon>
        <taxon>core chlorophytes</taxon>
        <taxon>Trebouxiophyceae</taxon>
        <taxon>Trebouxiales</taxon>
        <taxon>Trebouxiaceae</taxon>
        <taxon>Symbiochloris</taxon>
    </lineage>
</organism>
<evidence type="ECO:0000313" key="4">
    <source>
        <dbReference type="Proteomes" id="UP001465755"/>
    </source>
</evidence>
<dbReference type="Proteomes" id="UP001465755">
    <property type="component" value="Unassembled WGS sequence"/>
</dbReference>
<dbReference type="GO" id="GO:0015031">
    <property type="term" value="P:protein transport"/>
    <property type="evidence" value="ECO:0007669"/>
    <property type="project" value="UniProtKB-KW"/>
</dbReference>
<comment type="subunit">
    <text evidence="1">Heterohexamer.</text>
</comment>
<comment type="caution">
    <text evidence="3">The sequence shown here is derived from an EMBL/GenBank/DDBJ whole genome shotgun (WGS) entry which is preliminary data.</text>
</comment>
<keyword evidence="1" id="KW-0813">Transport</keyword>
<dbReference type="Gene3D" id="1.10.287.810">
    <property type="entry name" value="Mitochondrial import inner membrane translocase subunit tim13 like domains"/>
    <property type="match status" value="1"/>
</dbReference>
<dbReference type="SUPFAM" id="SSF144122">
    <property type="entry name" value="Tim10-like"/>
    <property type="match status" value="1"/>
</dbReference>
<keyword evidence="1" id="KW-1015">Disulfide bond</keyword>
<keyword evidence="1" id="KW-0496">Mitochondrion</keyword>
<keyword evidence="1" id="KW-0811">Translocation</keyword>
<evidence type="ECO:0000313" key="3">
    <source>
        <dbReference type="EMBL" id="KAK9807251.1"/>
    </source>
</evidence>
<reference evidence="3 4" key="1">
    <citation type="journal article" date="2024" name="Nat. Commun.">
        <title>Phylogenomics reveals the evolutionary origins of lichenization in chlorophyte algae.</title>
        <authorList>
            <person name="Puginier C."/>
            <person name="Libourel C."/>
            <person name="Otte J."/>
            <person name="Skaloud P."/>
            <person name="Haon M."/>
            <person name="Grisel S."/>
            <person name="Petersen M."/>
            <person name="Berrin J.G."/>
            <person name="Delaux P.M."/>
            <person name="Dal Grande F."/>
            <person name="Keller J."/>
        </authorList>
    </citation>
    <scope>NUCLEOTIDE SEQUENCE [LARGE SCALE GENOMIC DNA]</scope>
    <source>
        <strain evidence="3 4">SAG 2036</strain>
    </source>
</reference>
<accession>A0AAW1P6J9</accession>
<dbReference type="AlphaFoldDB" id="A0AAW1P6J9"/>
<comment type="function">
    <text evidence="1">Mitochondrial intermembrane chaperone that participates in the import and insertion of some multi-pass transmembrane proteins into the mitochondrial inner membrane. Also required for the transfer of beta-barrel precursors from the TOM complex to the sorting and assembly machinery (SAM complex) of the outer membrane. Acts as a chaperone-like protein that protects the hydrophobic precursors from aggregation and guide them through the mitochondrial intermembrane space.</text>
</comment>
<feature type="domain" description="Tim10-like" evidence="2">
    <location>
        <begin position="15"/>
        <end position="73"/>
    </location>
</feature>
<name>A0AAW1P6J9_9CHLO</name>
<keyword evidence="1" id="KW-0653">Protein transport</keyword>
<keyword evidence="1" id="KW-0472">Membrane</keyword>
<dbReference type="EMBL" id="JALJOQ010000032">
    <property type="protein sequence ID" value="KAK9807251.1"/>
    <property type="molecule type" value="Genomic_DNA"/>
</dbReference>
<comment type="similarity">
    <text evidence="1">Belongs to the small Tim family.</text>
</comment>
<proteinExistence type="inferred from homology"/>
<evidence type="ECO:0000259" key="2">
    <source>
        <dbReference type="Pfam" id="PF02953"/>
    </source>
</evidence>
<dbReference type="Pfam" id="PF02953">
    <property type="entry name" value="zf-Tim10_DDP"/>
    <property type="match status" value="1"/>
</dbReference>
<sequence length="81" mass="8998">MESSGAVNEQQLMEQVQSLRSQEALQEFFQTVRDKCFEKCVTKPSSSLGSSEQQCLARCCDRYAEATQIVTQAVLQQSGMG</sequence>
<comment type="domain">
    <text evidence="1">The twin CX3C motif contains 4 conserved Cys residues that form 2 disulfide bonds in the mitochondrial intermembrane space.</text>
</comment>
<keyword evidence="1" id="KW-0143">Chaperone</keyword>
<dbReference type="InterPro" id="IPR004217">
    <property type="entry name" value="Tim10-like"/>
</dbReference>